<dbReference type="InterPro" id="IPR040394">
    <property type="entry name" value="FBX25/32"/>
</dbReference>
<keyword evidence="4" id="KW-0539">Nucleus</keyword>
<protein>
    <recommendedName>
        <fullName evidence="7">F-box domain-containing protein</fullName>
    </recommendedName>
</protein>
<evidence type="ECO:0000256" key="3">
    <source>
        <dbReference type="ARBA" id="ARBA00022786"/>
    </source>
</evidence>
<evidence type="ECO:0000313" key="6">
    <source>
        <dbReference type="Proteomes" id="UP000677054"/>
    </source>
</evidence>
<proteinExistence type="predicted"/>
<dbReference type="InterPro" id="IPR036047">
    <property type="entry name" value="F-box-like_dom_sf"/>
</dbReference>
<dbReference type="AlphaFoldDB" id="A0A7R8ZZW9"/>
<name>A0A7R8ZZW9_9CRUS</name>
<dbReference type="Proteomes" id="UP000677054">
    <property type="component" value="Unassembled WGS sequence"/>
</dbReference>
<dbReference type="GO" id="GO:0016567">
    <property type="term" value="P:protein ubiquitination"/>
    <property type="evidence" value="ECO:0007669"/>
    <property type="project" value="UniProtKB-UniPathway"/>
</dbReference>
<organism evidence="5">
    <name type="scientific">Darwinula stevensoni</name>
    <dbReference type="NCBI Taxonomy" id="69355"/>
    <lineage>
        <taxon>Eukaryota</taxon>
        <taxon>Metazoa</taxon>
        <taxon>Ecdysozoa</taxon>
        <taxon>Arthropoda</taxon>
        <taxon>Crustacea</taxon>
        <taxon>Oligostraca</taxon>
        <taxon>Ostracoda</taxon>
        <taxon>Podocopa</taxon>
        <taxon>Podocopida</taxon>
        <taxon>Darwinulocopina</taxon>
        <taxon>Darwinuloidea</taxon>
        <taxon>Darwinulidae</taxon>
        <taxon>Darwinula</taxon>
    </lineage>
</organism>
<dbReference type="GO" id="GO:0005737">
    <property type="term" value="C:cytoplasm"/>
    <property type="evidence" value="ECO:0007669"/>
    <property type="project" value="TreeGrafter"/>
</dbReference>
<dbReference type="PANTHER" id="PTHR13123:SF7">
    <property type="entry name" value="LD30288P"/>
    <property type="match status" value="1"/>
</dbReference>
<evidence type="ECO:0000256" key="2">
    <source>
        <dbReference type="ARBA" id="ARBA00004906"/>
    </source>
</evidence>
<reference evidence="5" key="1">
    <citation type="submission" date="2020-11" db="EMBL/GenBank/DDBJ databases">
        <authorList>
            <person name="Tran Van P."/>
        </authorList>
    </citation>
    <scope>NUCLEOTIDE SEQUENCE</scope>
</reference>
<evidence type="ECO:0000313" key="5">
    <source>
        <dbReference type="EMBL" id="CAD7242538.1"/>
    </source>
</evidence>
<dbReference type="OrthoDB" id="9991467at2759"/>
<dbReference type="EMBL" id="LR899799">
    <property type="protein sequence ID" value="CAD7242538.1"/>
    <property type="molecule type" value="Genomic_DNA"/>
</dbReference>
<evidence type="ECO:0008006" key="7">
    <source>
        <dbReference type="Google" id="ProtNLM"/>
    </source>
</evidence>
<dbReference type="EMBL" id="CAJPEV010000282">
    <property type="protein sequence ID" value="CAG0883395.1"/>
    <property type="molecule type" value="Genomic_DNA"/>
</dbReference>
<dbReference type="PANTHER" id="PTHR13123">
    <property type="entry name" value="LD30288P"/>
    <property type="match status" value="1"/>
</dbReference>
<gene>
    <name evidence="5" type="ORF">DSTB1V02_LOCUS2500</name>
</gene>
<comment type="subcellular location">
    <subcellularLocation>
        <location evidence="1">Nucleus</location>
    </subcellularLocation>
</comment>
<dbReference type="GO" id="GO:0005634">
    <property type="term" value="C:nucleus"/>
    <property type="evidence" value="ECO:0007669"/>
    <property type="project" value="UniProtKB-SubCell"/>
</dbReference>
<evidence type="ECO:0000256" key="4">
    <source>
        <dbReference type="ARBA" id="ARBA00023242"/>
    </source>
</evidence>
<comment type="pathway">
    <text evidence="2">Protein modification; protein ubiquitination.</text>
</comment>
<accession>A0A7R8ZZW9</accession>
<keyword evidence="3" id="KW-0833">Ubl conjugation pathway</keyword>
<sequence>MYVLSRGRSVPHLVSAEPLRRFLLHADDEQDMVDMVENEGSGDVHERDLLRRGSLIRPPFCPITLKCTREVAGFNKLSEALKRLDFKSGIRDIRRFNYISRLMELLIVQNLTNLSGCAQRVLLNMLEEVTHHVAVSQTNIHILQKLVEDLRKTLYEYYCWGRPIGSTALWSQHWQTIDRIAQAANAIQIQPPDEDLIPKFGDLPPECVREILLRLACHKDLENAGRACDTMGSLVEEQRMWEPLCHFHFSPQQIAFAMKQLKIEDPKQCDWKILYHKLKRYH</sequence>
<dbReference type="GO" id="GO:0019005">
    <property type="term" value="C:SCF ubiquitin ligase complex"/>
    <property type="evidence" value="ECO:0007669"/>
    <property type="project" value="TreeGrafter"/>
</dbReference>
<evidence type="ECO:0000256" key="1">
    <source>
        <dbReference type="ARBA" id="ARBA00004123"/>
    </source>
</evidence>
<dbReference type="UniPathway" id="UPA00143"/>
<keyword evidence="6" id="KW-1185">Reference proteome</keyword>
<dbReference type="SUPFAM" id="SSF81383">
    <property type="entry name" value="F-box domain"/>
    <property type="match status" value="1"/>
</dbReference>